<reference evidence="5" key="1">
    <citation type="submission" date="2016-10" db="EMBL/GenBank/DDBJ databases">
        <authorList>
            <person name="Varghese N."/>
            <person name="Submissions S."/>
        </authorList>
    </citation>
    <scope>NUCLEOTIDE SEQUENCE [LARGE SCALE GENOMIC DNA]</scope>
    <source>
        <strain evidence="5">MPL-11</strain>
    </source>
</reference>
<dbReference type="PANTHER" id="PTHR30041">
    <property type="entry name" value="ARSENATE REDUCTASE"/>
    <property type="match status" value="1"/>
</dbReference>
<sequence length="118" mass="13675">MLELYQHPTCSTCKAARKWLDDHLIEYRAINMIENPPTQETLINLMSQTDLPVLRFFNTSGNRYRELGLKNRVPNMNITECAAVLASDGMLIKRPLLTDGKRTTLGFKEDIYEQTWIK</sequence>
<dbReference type="Gene3D" id="3.40.30.10">
    <property type="entry name" value="Glutaredoxin"/>
    <property type="match status" value="1"/>
</dbReference>
<dbReference type="Pfam" id="PF03960">
    <property type="entry name" value="ArsC"/>
    <property type="match status" value="1"/>
</dbReference>
<dbReference type="RefSeq" id="WP_035021481.1">
    <property type="nucleotide sequence ID" value="NZ_CP084916.1"/>
</dbReference>
<keyword evidence="2" id="KW-0676">Redox-active center</keyword>
<dbReference type="InterPro" id="IPR006660">
    <property type="entry name" value="Arsenate_reductase-like"/>
</dbReference>
<accession>A0A1H1AT59</accession>
<evidence type="ECO:0000256" key="3">
    <source>
        <dbReference type="PROSITE-ProRule" id="PRU01282"/>
    </source>
</evidence>
<evidence type="ECO:0000313" key="4">
    <source>
        <dbReference type="EMBL" id="SDQ42885.1"/>
    </source>
</evidence>
<dbReference type="PANTHER" id="PTHR30041:SF8">
    <property type="entry name" value="PROTEIN YFFB"/>
    <property type="match status" value="1"/>
</dbReference>
<gene>
    <name evidence="4" type="ORF">SAMN04487752_2245</name>
</gene>
<keyword evidence="1" id="KW-1015">Disulfide bond</keyword>
<dbReference type="EMBL" id="FNJW01000008">
    <property type="protein sequence ID" value="SDQ42885.1"/>
    <property type="molecule type" value="Genomic_DNA"/>
</dbReference>
<protein>
    <submittedName>
        <fullName evidence="4">Arsenate reductase</fullName>
    </submittedName>
</protein>
<dbReference type="CDD" id="cd03036">
    <property type="entry name" value="ArsC_like"/>
    <property type="match status" value="1"/>
</dbReference>
<dbReference type="NCBIfam" id="TIGR01617">
    <property type="entry name" value="arsC_related"/>
    <property type="match status" value="1"/>
</dbReference>
<evidence type="ECO:0000256" key="1">
    <source>
        <dbReference type="ARBA" id="ARBA00023157"/>
    </source>
</evidence>
<dbReference type="Proteomes" id="UP000199481">
    <property type="component" value="Unassembled WGS sequence"/>
</dbReference>
<dbReference type="AlphaFoldDB" id="A0A1H1AT59"/>
<keyword evidence="5" id="KW-1185">Reference proteome</keyword>
<dbReference type="InterPro" id="IPR036249">
    <property type="entry name" value="Thioredoxin-like_sf"/>
</dbReference>
<dbReference type="SUPFAM" id="SSF52833">
    <property type="entry name" value="Thioredoxin-like"/>
    <property type="match status" value="1"/>
</dbReference>
<dbReference type="PROSITE" id="PS51353">
    <property type="entry name" value="ARSC"/>
    <property type="match status" value="1"/>
</dbReference>
<dbReference type="InterPro" id="IPR006504">
    <property type="entry name" value="Tscrpt_reg_Spx/MgsR"/>
</dbReference>
<comment type="similarity">
    <text evidence="3">Belongs to the ArsC family.</text>
</comment>
<proteinExistence type="inferred from homology"/>
<evidence type="ECO:0000256" key="2">
    <source>
        <dbReference type="ARBA" id="ARBA00023284"/>
    </source>
</evidence>
<evidence type="ECO:0000313" key="5">
    <source>
        <dbReference type="Proteomes" id="UP000199481"/>
    </source>
</evidence>
<organism evidence="4 5">
    <name type="scientific">Carnobacterium viridans</name>
    <dbReference type="NCBI Taxonomy" id="174587"/>
    <lineage>
        <taxon>Bacteria</taxon>
        <taxon>Bacillati</taxon>
        <taxon>Bacillota</taxon>
        <taxon>Bacilli</taxon>
        <taxon>Lactobacillales</taxon>
        <taxon>Carnobacteriaceae</taxon>
        <taxon>Carnobacterium</taxon>
    </lineage>
</organism>
<dbReference type="OrthoDB" id="9794155at2"/>
<name>A0A1H1AT59_9LACT</name>